<dbReference type="Pfam" id="PF08478">
    <property type="entry name" value="POTRA_1"/>
    <property type="match status" value="1"/>
</dbReference>
<evidence type="ECO:0000256" key="9">
    <source>
        <dbReference type="HAMAP-Rule" id="MF_00911"/>
    </source>
</evidence>
<reference evidence="11 12" key="1">
    <citation type="submission" date="2018-12" db="EMBL/GenBank/DDBJ databases">
        <authorList>
            <consortium name="Pathogen Informatics"/>
        </authorList>
    </citation>
    <scope>NUCLEOTIDE SEQUENCE [LARGE SCALE GENOMIC DNA]</scope>
    <source>
        <strain evidence="11 12">NCTC12871</strain>
    </source>
</reference>
<evidence type="ECO:0000256" key="8">
    <source>
        <dbReference type="ARBA" id="ARBA00023306"/>
    </source>
</evidence>
<keyword evidence="8 9" id="KW-0131">Cell cycle</keyword>
<dbReference type="PROSITE" id="PS51779">
    <property type="entry name" value="POTRA"/>
    <property type="match status" value="1"/>
</dbReference>
<keyword evidence="5 9" id="KW-0812">Transmembrane</keyword>
<keyword evidence="3 9" id="KW-0997">Cell inner membrane</keyword>
<evidence type="ECO:0000313" key="12">
    <source>
        <dbReference type="Proteomes" id="UP000279799"/>
    </source>
</evidence>
<comment type="subunit">
    <text evidence="9">Part of a complex composed of FtsB, FtsL and FtsQ.</text>
</comment>
<evidence type="ECO:0000313" key="11">
    <source>
        <dbReference type="EMBL" id="VEJ09603.1"/>
    </source>
</evidence>
<dbReference type="InterPro" id="IPR026579">
    <property type="entry name" value="FtsQ"/>
</dbReference>
<evidence type="ECO:0000256" key="4">
    <source>
        <dbReference type="ARBA" id="ARBA00022618"/>
    </source>
</evidence>
<dbReference type="Gene3D" id="3.10.20.310">
    <property type="entry name" value="membrane protein fhac"/>
    <property type="match status" value="1"/>
</dbReference>
<dbReference type="InterPro" id="IPR045335">
    <property type="entry name" value="FtsQ_C_sf"/>
</dbReference>
<dbReference type="RefSeq" id="WP_126599668.1">
    <property type="nucleotide sequence ID" value="NZ_LR134510.1"/>
</dbReference>
<dbReference type="Pfam" id="PF03799">
    <property type="entry name" value="FtsQ_DivIB_C"/>
    <property type="match status" value="1"/>
</dbReference>
<dbReference type="GO" id="GO:0005886">
    <property type="term" value="C:plasma membrane"/>
    <property type="evidence" value="ECO:0007669"/>
    <property type="project" value="UniProtKB-SubCell"/>
</dbReference>
<evidence type="ECO:0000256" key="2">
    <source>
        <dbReference type="ARBA" id="ARBA00022475"/>
    </source>
</evidence>
<dbReference type="GO" id="GO:0090529">
    <property type="term" value="P:cell septum assembly"/>
    <property type="evidence" value="ECO:0007669"/>
    <property type="project" value="InterPro"/>
</dbReference>
<dbReference type="EMBL" id="LR134510">
    <property type="protein sequence ID" value="VEJ09603.1"/>
    <property type="molecule type" value="Genomic_DNA"/>
</dbReference>
<keyword evidence="6 9" id="KW-1133">Transmembrane helix</keyword>
<evidence type="ECO:0000256" key="6">
    <source>
        <dbReference type="ARBA" id="ARBA00022989"/>
    </source>
</evidence>
<proteinExistence type="inferred from homology"/>
<dbReference type="InterPro" id="IPR005548">
    <property type="entry name" value="Cell_div_FtsQ/DivIB_C"/>
</dbReference>
<name>A0A448TUS1_9PAST</name>
<gene>
    <name evidence="9 11" type="primary">ftsQ</name>
    <name evidence="11" type="ORF">NCTC12871_01075</name>
</gene>
<comment type="similarity">
    <text evidence="9">Belongs to the FtsQ/DivIB family. FtsQ subfamily.</text>
</comment>
<dbReference type="AlphaFoldDB" id="A0A448TUS1"/>
<dbReference type="Proteomes" id="UP000279799">
    <property type="component" value="Chromosome"/>
</dbReference>
<protein>
    <recommendedName>
        <fullName evidence="9">Cell division protein FtsQ</fullName>
    </recommendedName>
</protein>
<feature type="domain" description="POTRA" evidence="10">
    <location>
        <begin position="52"/>
        <end position="122"/>
    </location>
</feature>
<evidence type="ECO:0000256" key="1">
    <source>
        <dbReference type="ARBA" id="ARBA00004370"/>
    </source>
</evidence>
<sequence length="261" mass="29971">MAKSTQIIKQYWYLVKNTVFRKWFFISLLFIIGFIAIMNAPWISIIDNLDTQPLDKITLKGDRIYTQEEDIQDALERMGGLKSFLAQDTQQIKNQLAQLSWIKTLVVHKQWPDSLYLWVQDYQPIAMWNGNNFLADDGTIFSLPPDKNYPSNLPNLNGPNNKTQLLLSVWNAMSAQLQQQHLILKKLYLTDRGAWTAIISNGMVLKLGSSNWENKLANFSKIYPNIEIPADKKIAYVDLRYPSGAAVKLIDSDSNQSENKK</sequence>
<organism evidence="11 12">
    <name type="scientific">Actinobacillus delphinicola</name>
    <dbReference type="NCBI Taxonomy" id="51161"/>
    <lineage>
        <taxon>Bacteria</taxon>
        <taxon>Pseudomonadati</taxon>
        <taxon>Pseudomonadota</taxon>
        <taxon>Gammaproteobacteria</taxon>
        <taxon>Pasteurellales</taxon>
        <taxon>Pasteurellaceae</taxon>
        <taxon>Actinobacillus</taxon>
    </lineage>
</organism>
<dbReference type="HAMAP" id="MF_00911">
    <property type="entry name" value="FtsQ_subfam"/>
    <property type="match status" value="1"/>
</dbReference>
<dbReference type="PANTHER" id="PTHR35851">
    <property type="entry name" value="CELL DIVISION PROTEIN FTSQ"/>
    <property type="match status" value="1"/>
</dbReference>
<comment type="subcellular location">
    <subcellularLocation>
        <location evidence="9">Cell inner membrane</location>
        <topology evidence="9">Single-pass type II membrane protein</topology>
    </subcellularLocation>
    <subcellularLocation>
        <location evidence="1">Membrane</location>
    </subcellularLocation>
    <text evidence="9">Localizes to the division septum.</text>
</comment>
<evidence type="ECO:0000259" key="10">
    <source>
        <dbReference type="PROSITE" id="PS51779"/>
    </source>
</evidence>
<dbReference type="InterPro" id="IPR013685">
    <property type="entry name" value="POTRA_FtsQ_type"/>
</dbReference>
<dbReference type="Gene3D" id="3.40.50.11690">
    <property type="entry name" value="Cell division protein FtsQ/DivIB"/>
    <property type="match status" value="1"/>
</dbReference>
<comment type="function">
    <text evidence="9">Essential cell division protein. May link together the upstream cell division proteins, which are predominantly cytoplasmic, with the downstream cell division proteins, which are predominantly periplasmic. May control correct divisome assembly.</text>
</comment>
<keyword evidence="2 9" id="KW-1003">Cell membrane</keyword>
<evidence type="ECO:0000256" key="3">
    <source>
        <dbReference type="ARBA" id="ARBA00022519"/>
    </source>
</evidence>
<feature type="transmembrane region" description="Helical" evidence="9">
    <location>
        <begin position="23"/>
        <end position="43"/>
    </location>
</feature>
<dbReference type="InterPro" id="IPR034746">
    <property type="entry name" value="POTRA"/>
</dbReference>
<dbReference type="KEGG" id="adp:NCTC12871_01075"/>
<dbReference type="OrthoDB" id="9790370at2"/>
<dbReference type="GO" id="GO:0043093">
    <property type="term" value="P:FtsZ-dependent cytokinesis"/>
    <property type="evidence" value="ECO:0007669"/>
    <property type="project" value="UniProtKB-UniRule"/>
</dbReference>
<keyword evidence="12" id="KW-1185">Reference proteome</keyword>
<dbReference type="PANTHER" id="PTHR35851:SF1">
    <property type="entry name" value="CELL DIVISION PROTEIN FTSQ"/>
    <property type="match status" value="1"/>
</dbReference>
<keyword evidence="7 9" id="KW-0472">Membrane</keyword>
<evidence type="ECO:0000256" key="5">
    <source>
        <dbReference type="ARBA" id="ARBA00022692"/>
    </source>
</evidence>
<keyword evidence="4 9" id="KW-0132">Cell division</keyword>
<accession>A0A448TUS1</accession>
<dbReference type="GO" id="GO:0032153">
    <property type="term" value="C:cell division site"/>
    <property type="evidence" value="ECO:0007669"/>
    <property type="project" value="UniProtKB-UniRule"/>
</dbReference>
<evidence type="ECO:0000256" key="7">
    <source>
        <dbReference type="ARBA" id="ARBA00023136"/>
    </source>
</evidence>